<dbReference type="GO" id="GO:0004114">
    <property type="term" value="F:3',5'-cyclic-nucleotide phosphodiesterase activity"/>
    <property type="evidence" value="ECO:0007669"/>
    <property type="project" value="InterPro"/>
</dbReference>
<dbReference type="SMART" id="SM00065">
    <property type="entry name" value="GAF"/>
    <property type="match status" value="2"/>
</dbReference>
<dbReference type="InterPro" id="IPR003018">
    <property type="entry name" value="GAF"/>
</dbReference>
<evidence type="ECO:0000256" key="5">
    <source>
        <dbReference type="PIRSR" id="PIRSR623088-1"/>
    </source>
</evidence>
<dbReference type="FunFam" id="1.10.1300.10:FF:000003">
    <property type="entry name" value="Phosphodiesterase"/>
    <property type="match status" value="1"/>
</dbReference>
<dbReference type="AlphaFoldDB" id="A0AAV2Q2L4"/>
<feature type="binding site" evidence="6">
    <location>
        <position position="712"/>
    </location>
    <ligand>
        <name>AMP</name>
        <dbReference type="ChEBI" id="CHEBI:456215"/>
    </ligand>
</feature>
<dbReference type="Pfam" id="PF01590">
    <property type="entry name" value="GAF"/>
    <property type="match status" value="2"/>
</dbReference>
<dbReference type="Pfam" id="PF00233">
    <property type="entry name" value="PDEase_I"/>
    <property type="match status" value="1"/>
</dbReference>
<feature type="region of interest" description="Disordered" evidence="10">
    <location>
        <begin position="415"/>
        <end position="445"/>
    </location>
</feature>
<dbReference type="InterPro" id="IPR036971">
    <property type="entry name" value="PDEase_catalytic_dom_sf"/>
</dbReference>
<feature type="binding site" evidence="7">
    <location>
        <position position="712"/>
    </location>
    <ligand>
        <name>Zn(2+)</name>
        <dbReference type="ChEBI" id="CHEBI:29105"/>
        <label>1</label>
    </ligand>
</feature>
<dbReference type="PROSITE" id="PS00126">
    <property type="entry name" value="PDEASE_I_1"/>
    <property type="match status" value="1"/>
</dbReference>
<keyword evidence="2" id="KW-0140">cGMP</keyword>
<dbReference type="Proteomes" id="UP001497623">
    <property type="component" value="Unassembled WGS sequence"/>
</dbReference>
<proteinExistence type="inferred from homology"/>
<dbReference type="SUPFAM" id="SSF55781">
    <property type="entry name" value="GAF domain-like"/>
    <property type="match status" value="2"/>
</dbReference>
<feature type="region of interest" description="Disordered" evidence="10">
    <location>
        <begin position="1"/>
        <end position="20"/>
    </location>
</feature>
<feature type="binding site" evidence="7">
    <location>
        <position position="822"/>
    </location>
    <ligand>
        <name>Zn(2+)</name>
        <dbReference type="ChEBI" id="CHEBI:29105"/>
        <label>1</label>
    </ligand>
</feature>
<dbReference type="GO" id="GO:0007165">
    <property type="term" value="P:signal transduction"/>
    <property type="evidence" value="ECO:0007669"/>
    <property type="project" value="InterPro"/>
</dbReference>
<gene>
    <name evidence="12" type="ORF">MNOR_LOCUS7397</name>
</gene>
<protein>
    <recommendedName>
        <fullName evidence="8">Phosphodiesterase</fullName>
        <ecNumber evidence="8">3.1.4.-</ecNumber>
    </recommendedName>
</protein>
<feature type="binding site" evidence="6">
    <location>
        <begin position="671"/>
        <end position="675"/>
    </location>
    <ligand>
        <name>AMP</name>
        <dbReference type="ChEBI" id="CHEBI:456215"/>
    </ligand>
</feature>
<feature type="compositionally biased region" description="Basic and acidic residues" evidence="10">
    <location>
        <begin position="1013"/>
        <end position="1022"/>
    </location>
</feature>
<dbReference type="Gene3D" id="1.10.1300.10">
    <property type="entry name" value="3'5'-cyclic nucleotide phosphodiesterase, catalytic domain"/>
    <property type="match status" value="1"/>
</dbReference>
<keyword evidence="9" id="KW-0175">Coiled coil</keyword>
<dbReference type="InterPro" id="IPR003607">
    <property type="entry name" value="HD/PDEase_dom"/>
</dbReference>
<dbReference type="PROSITE" id="PS51845">
    <property type="entry name" value="PDEASE_I_2"/>
    <property type="match status" value="1"/>
</dbReference>
<feature type="domain" description="PDEase" evidence="11">
    <location>
        <begin position="595"/>
        <end position="918"/>
    </location>
</feature>
<evidence type="ECO:0000256" key="9">
    <source>
        <dbReference type="SAM" id="Coils"/>
    </source>
</evidence>
<comment type="caution">
    <text evidence="12">The sequence shown here is derived from an EMBL/GenBank/DDBJ whole genome shotgun (WGS) entry which is preliminary data.</text>
</comment>
<name>A0AAV2Q2L4_MEGNR</name>
<keyword evidence="4 8" id="KW-0378">Hydrolase</keyword>
<accession>A0AAV2Q2L4</accession>
<feature type="binding site" evidence="7">
    <location>
        <position position="675"/>
    </location>
    <ligand>
        <name>Zn(2+)</name>
        <dbReference type="ChEBI" id="CHEBI:29105"/>
        <label>1</label>
    </ligand>
</feature>
<evidence type="ECO:0000256" key="7">
    <source>
        <dbReference type="PIRSR" id="PIRSR623088-3"/>
    </source>
</evidence>
<dbReference type="PRINTS" id="PR00387">
    <property type="entry name" value="PDIESTERASE1"/>
</dbReference>
<evidence type="ECO:0000256" key="1">
    <source>
        <dbReference type="ARBA" id="ARBA00007648"/>
    </source>
</evidence>
<sequence>MENTLDEPLSSETEDEIQNKEKVQEWLNSNISELNETQDEVQSKEKVQEKLISKMNELKEQEVLAYLESHPLIGEKWLNNRGASKDRNTTSSHNKRQDGSSKTTQSNKSSISIAIPNSNFNSSECQNNENTEDSCLTTSDTQQLTQSNCFTKNNEKQSSSCDTSVTLKNNINDVLAKGLTDSELFMDIIKDTSTELDVDSLCHTILVNSVQQTVADRASLFVVQSCKGNQHLTAKLFDVTSESELDDSLTKAKEKNIIMPWGEGIVGHVASTKELVNIKDAYQDKRFDPSIDNLTGYKTMSMLCMPVCNYNGDVLGVAEILNKKNGSKEFSEQDAEIFQRYLAFCGIAIQNSQLFDITIQEYKKNQHLLQLARGIFEEQTSLDGLVKKIVKETLELMSCERCCFYLSDPQKLENLDKPSGGTESKNKSNELCQIGPPPDSLGQQSMEKSNFHMVFEMKATDKDCHLSRPSSQQLSESVHAQLANYVRITGQTVNIVNTDKWFGTTLEEDGFTSQSLLTVPLYSSSKNSKNILGVAQMFNKENGQKFSVYDIKTFESYALFCGIAIQNTQVYEKACRLMARQTVALDCLSYHASASQEDTDKLKMAEVPLAKYFDLYNFDFTETYLTNEETCKCTIRMFMELNLLNTFEIPYEVLCRWLLSVRKNYRPVKYHNWRHAVTVCQTMFAMLKTGKMERFMTELQMLGLLVACLCHDLDHRGTNNSFQTKTESPLAILYSTSTMEHHHFDQCVMILSQDSNNIFQGLSSDDYRQVMKVVESAILSTDMAMYFKKKNKFLELSDNGEFDWQSEEKKNLLCGMMMTACDVSAIAKPWEIQHKVAKLVADEFFEQGDLERLKLNEQPMAMMDREKKDELPKMQIGFIDHICLPLYKALSESFPWVKPLHDGCNRNKEHWVALAEQVDMGLTWIDHEYIEEPVERTNVEGWSKMIERVCSGKYDRQGVRRRTSLVEAVSSEQESKMIRIGSKGSHNLSRRKKHLGGSKKVFRDINCITRQSSDKRHDRVTDSSHMPLPCSTTTNPSLPLQKDEYGRNNKQQKKSHKLGTKFCVMFF</sequence>
<feature type="coiled-coil region" evidence="9">
    <location>
        <begin position="34"/>
        <end position="64"/>
    </location>
</feature>
<evidence type="ECO:0000313" key="13">
    <source>
        <dbReference type="Proteomes" id="UP001497623"/>
    </source>
</evidence>
<feature type="region of interest" description="Disordered" evidence="10">
    <location>
        <begin position="78"/>
        <end position="136"/>
    </location>
</feature>
<feature type="active site" description="Proton donor" evidence="5">
    <location>
        <position position="671"/>
    </location>
</feature>
<evidence type="ECO:0000256" key="6">
    <source>
        <dbReference type="PIRSR" id="PIRSR623088-2"/>
    </source>
</evidence>
<dbReference type="EMBL" id="CAXKWB010003243">
    <property type="protein sequence ID" value="CAL4068650.1"/>
    <property type="molecule type" value="Genomic_DNA"/>
</dbReference>
<dbReference type="InterPro" id="IPR023174">
    <property type="entry name" value="PDEase_CS"/>
</dbReference>
<dbReference type="InterPro" id="IPR023088">
    <property type="entry name" value="PDEase"/>
</dbReference>
<dbReference type="Gene3D" id="3.30.450.40">
    <property type="match status" value="2"/>
</dbReference>
<feature type="binding site" evidence="7">
    <location>
        <position position="711"/>
    </location>
    <ligand>
        <name>Zn(2+)</name>
        <dbReference type="ChEBI" id="CHEBI:29105"/>
        <label>1</label>
    </ligand>
</feature>
<dbReference type="PANTHER" id="PTHR11347">
    <property type="entry name" value="CYCLIC NUCLEOTIDE PHOSPHODIESTERASE"/>
    <property type="match status" value="1"/>
</dbReference>
<evidence type="ECO:0000256" key="10">
    <source>
        <dbReference type="SAM" id="MobiDB-lite"/>
    </source>
</evidence>
<dbReference type="SUPFAM" id="SSF109604">
    <property type="entry name" value="HD-domain/PDEase-like"/>
    <property type="match status" value="1"/>
</dbReference>
<evidence type="ECO:0000256" key="2">
    <source>
        <dbReference type="ARBA" id="ARBA00022535"/>
    </source>
</evidence>
<dbReference type="InterPro" id="IPR002073">
    <property type="entry name" value="PDEase_catalytic_dom"/>
</dbReference>
<dbReference type="EC" id="3.1.4.-" evidence="8"/>
<evidence type="ECO:0000256" key="3">
    <source>
        <dbReference type="ARBA" id="ARBA00022723"/>
    </source>
</evidence>
<feature type="region of interest" description="Disordered" evidence="10">
    <location>
        <begin position="1013"/>
        <end position="1054"/>
    </location>
</feature>
<dbReference type="InterPro" id="IPR029016">
    <property type="entry name" value="GAF-like_dom_sf"/>
</dbReference>
<dbReference type="SMART" id="SM00471">
    <property type="entry name" value="HDc"/>
    <property type="match status" value="1"/>
</dbReference>
<reference evidence="12 13" key="1">
    <citation type="submission" date="2024-05" db="EMBL/GenBank/DDBJ databases">
        <authorList>
            <person name="Wallberg A."/>
        </authorList>
    </citation>
    <scope>NUCLEOTIDE SEQUENCE [LARGE SCALE GENOMIC DNA]</scope>
</reference>
<comment type="similarity">
    <text evidence="1 8">Belongs to the cyclic nucleotide phosphodiesterase family.</text>
</comment>
<feature type="binding site" evidence="7">
    <location>
        <position position="712"/>
    </location>
    <ligand>
        <name>Zn(2+)</name>
        <dbReference type="ChEBI" id="CHEBI:29105"/>
        <label>2</label>
    </ligand>
</feature>
<evidence type="ECO:0000313" key="12">
    <source>
        <dbReference type="EMBL" id="CAL4068650.1"/>
    </source>
</evidence>
<keyword evidence="3 7" id="KW-0479">Metal-binding</keyword>
<feature type="binding site" evidence="6">
    <location>
        <position position="822"/>
    </location>
    <ligand>
        <name>AMP</name>
        <dbReference type="ChEBI" id="CHEBI:456215"/>
    </ligand>
</feature>
<evidence type="ECO:0000259" key="11">
    <source>
        <dbReference type="PROSITE" id="PS51845"/>
    </source>
</evidence>
<evidence type="ECO:0000256" key="8">
    <source>
        <dbReference type="RuleBase" id="RU363067"/>
    </source>
</evidence>
<evidence type="ECO:0000256" key="4">
    <source>
        <dbReference type="ARBA" id="ARBA00022801"/>
    </source>
</evidence>
<feature type="binding site" evidence="6">
    <location>
        <position position="875"/>
    </location>
    <ligand>
        <name>AMP</name>
        <dbReference type="ChEBI" id="CHEBI:456215"/>
    </ligand>
</feature>
<comment type="cofactor">
    <cofactor evidence="8">
        <name>a divalent metal cation</name>
        <dbReference type="ChEBI" id="CHEBI:60240"/>
    </cofactor>
    <text evidence="8">Binds 2 divalent metal cations per subunit. Site 1 may preferentially bind zinc ions, while site 2 has a preference for magnesium and/or manganese ions.</text>
</comment>
<keyword evidence="13" id="KW-1185">Reference proteome</keyword>
<feature type="non-terminal residue" evidence="12">
    <location>
        <position position="1067"/>
    </location>
</feature>
<organism evidence="12 13">
    <name type="scientific">Meganyctiphanes norvegica</name>
    <name type="common">Northern krill</name>
    <name type="synonym">Thysanopoda norvegica</name>
    <dbReference type="NCBI Taxonomy" id="48144"/>
    <lineage>
        <taxon>Eukaryota</taxon>
        <taxon>Metazoa</taxon>
        <taxon>Ecdysozoa</taxon>
        <taxon>Arthropoda</taxon>
        <taxon>Crustacea</taxon>
        <taxon>Multicrustacea</taxon>
        <taxon>Malacostraca</taxon>
        <taxon>Eumalacostraca</taxon>
        <taxon>Eucarida</taxon>
        <taxon>Euphausiacea</taxon>
        <taxon>Euphausiidae</taxon>
        <taxon>Meganyctiphanes</taxon>
    </lineage>
</organism>
<dbReference type="GO" id="GO:0046872">
    <property type="term" value="F:metal ion binding"/>
    <property type="evidence" value="ECO:0007669"/>
    <property type="project" value="UniProtKB-KW"/>
</dbReference>
<feature type="compositionally biased region" description="Polar residues" evidence="10">
    <location>
        <begin position="100"/>
        <end position="135"/>
    </location>
</feature>
<dbReference type="CDD" id="cd00077">
    <property type="entry name" value="HDc"/>
    <property type="match status" value="1"/>
</dbReference>